<feature type="transmembrane region" description="Helical" evidence="12">
    <location>
        <begin position="406"/>
        <end position="431"/>
    </location>
</feature>
<evidence type="ECO:0000256" key="6">
    <source>
        <dbReference type="ARBA" id="ARBA00022519"/>
    </source>
</evidence>
<comment type="caution">
    <text evidence="14">The sequence shown here is derived from an EMBL/GenBank/DDBJ whole genome shotgun (WGS) entry which is preliminary data.</text>
</comment>
<dbReference type="PANTHER" id="PTHR43867:SF5">
    <property type="entry name" value="GLUCANS BIOSYNTHESIS GLUCOSYLTRANSFERASE H"/>
    <property type="match status" value="1"/>
</dbReference>
<dbReference type="InterPro" id="IPR050321">
    <property type="entry name" value="Glycosyltr_2/OpgH_subfam"/>
</dbReference>
<evidence type="ECO:0000313" key="14">
    <source>
        <dbReference type="EMBL" id="TQC51467.1"/>
    </source>
</evidence>
<dbReference type="GO" id="GO:0016758">
    <property type="term" value="F:hexosyltransferase activity"/>
    <property type="evidence" value="ECO:0007669"/>
    <property type="project" value="TreeGrafter"/>
</dbReference>
<gene>
    <name evidence="14" type="ORF">E1I18_02155</name>
</gene>
<keyword evidence="8 14" id="KW-0808">Transferase</keyword>
<keyword evidence="6" id="KW-0997">Cell inner membrane</keyword>
<feature type="transmembrane region" description="Helical" evidence="12">
    <location>
        <begin position="511"/>
        <end position="531"/>
    </location>
</feature>
<feature type="transmembrane region" description="Helical" evidence="12">
    <location>
        <begin position="486"/>
        <end position="505"/>
    </location>
</feature>
<dbReference type="InterPro" id="IPR029044">
    <property type="entry name" value="Nucleotide-diphossugar_trans"/>
</dbReference>
<evidence type="ECO:0000256" key="11">
    <source>
        <dbReference type="ARBA" id="ARBA00023136"/>
    </source>
</evidence>
<dbReference type="PANTHER" id="PTHR43867">
    <property type="entry name" value="CELLULOSE SYNTHASE CATALYTIC SUBUNIT A [UDP-FORMING]"/>
    <property type="match status" value="1"/>
</dbReference>
<evidence type="ECO:0000256" key="4">
    <source>
        <dbReference type="ARBA" id="ARBA00020585"/>
    </source>
</evidence>
<organism evidence="14 15">
    <name type="scientific">Mycoplasmopsis mucosicanis</name>
    <dbReference type="NCBI Taxonomy" id="458208"/>
    <lineage>
        <taxon>Bacteria</taxon>
        <taxon>Bacillati</taxon>
        <taxon>Mycoplasmatota</taxon>
        <taxon>Mycoplasmoidales</taxon>
        <taxon>Metamycoplasmataceae</taxon>
        <taxon>Mycoplasmopsis</taxon>
    </lineage>
</organism>
<feature type="domain" description="Glycosyltransferase 2-like" evidence="13">
    <location>
        <begin position="208"/>
        <end position="416"/>
    </location>
</feature>
<dbReference type="GO" id="GO:0005886">
    <property type="term" value="C:plasma membrane"/>
    <property type="evidence" value="ECO:0007669"/>
    <property type="project" value="UniProtKB-SubCell"/>
</dbReference>
<comment type="pathway">
    <text evidence="2">Glycan metabolism; osmoregulated periplasmic glucan (OPG) biosynthesis.</text>
</comment>
<evidence type="ECO:0000256" key="2">
    <source>
        <dbReference type="ARBA" id="ARBA00005001"/>
    </source>
</evidence>
<accession>A0A507SIB4</accession>
<dbReference type="EMBL" id="SMDN01000007">
    <property type="protein sequence ID" value="TQC51467.1"/>
    <property type="molecule type" value="Genomic_DNA"/>
</dbReference>
<comment type="similarity">
    <text evidence="3">Belongs to the glycosyltransferase 2 family. OpgH subfamily.</text>
</comment>
<evidence type="ECO:0000256" key="1">
    <source>
        <dbReference type="ARBA" id="ARBA00004429"/>
    </source>
</evidence>
<reference evidence="14 15" key="1">
    <citation type="submission" date="2019-03" db="EMBL/GenBank/DDBJ databases">
        <title>Characterization of a novel Mycoplasma cynos real-time PCR assay.</title>
        <authorList>
            <person name="Tallmadge R.L."/>
            <person name="Mitchell P.K."/>
            <person name="Goodman L."/>
        </authorList>
    </citation>
    <scope>NUCLEOTIDE SEQUENCE [LARGE SCALE GENOMIC DNA]</scope>
    <source>
        <strain evidence="14 15">1642</strain>
    </source>
</reference>
<feature type="transmembrane region" description="Helical" evidence="12">
    <location>
        <begin position="371"/>
        <end position="394"/>
    </location>
</feature>
<keyword evidence="9 12" id="KW-0812">Transmembrane</keyword>
<evidence type="ECO:0000256" key="8">
    <source>
        <dbReference type="ARBA" id="ARBA00022679"/>
    </source>
</evidence>
<proteinExistence type="inferred from homology"/>
<evidence type="ECO:0000259" key="13">
    <source>
        <dbReference type="Pfam" id="PF13632"/>
    </source>
</evidence>
<feature type="transmembrane region" description="Helical" evidence="12">
    <location>
        <begin position="438"/>
        <end position="465"/>
    </location>
</feature>
<dbReference type="InterPro" id="IPR001173">
    <property type="entry name" value="Glyco_trans_2-like"/>
</dbReference>
<keyword evidence="7" id="KW-0328">Glycosyltransferase</keyword>
<evidence type="ECO:0000256" key="12">
    <source>
        <dbReference type="SAM" id="Phobius"/>
    </source>
</evidence>
<name>A0A507SIB4_9BACT</name>
<evidence type="ECO:0000313" key="15">
    <source>
        <dbReference type="Proteomes" id="UP000320801"/>
    </source>
</evidence>
<dbReference type="Proteomes" id="UP000320801">
    <property type="component" value="Unassembled WGS sequence"/>
</dbReference>
<keyword evidence="15" id="KW-1185">Reference proteome</keyword>
<protein>
    <recommendedName>
        <fullName evidence="4">Glucans biosynthesis glucosyltransferase H</fullName>
    </recommendedName>
</protein>
<keyword evidence="11 12" id="KW-0472">Membrane</keyword>
<evidence type="ECO:0000256" key="5">
    <source>
        <dbReference type="ARBA" id="ARBA00022475"/>
    </source>
</evidence>
<keyword evidence="5" id="KW-1003">Cell membrane</keyword>
<dbReference type="SUPFAM" id="SSF53448">
    <property type="entry name" value="Nucleotide-diphospho-sugar transferases"/>
    <property type="match status" value="1"/>
</dbReference>
<evidence type="ECO:0000256" key="3">
    <source>
        <dbReference type="ARBA" id="ARBA00009337"/>
    </source>
</evidence>
<comment type="subcellular location">
    <subcellularLocation>
        <location evidence="1">Cell inner membrane</location>
        <topology evidence="1">Multi-pass membrane protein</topology>
    </subcellularLocation>
</comment>
<dbReference type="Pfam" id="PF13632">
    <property type="entry name" value="Glyco_trans_2_3"/>
    <property type="match status" value="1"/>
</dbReference>
<feature type="transmembrane region" description="Helical" evidence="12">
    <location>
        <begin position="65"/>
        <end position="84"/>
    </location>
</feature>
<dbReference type="Gene3D" id="3.90.550.10">
    <property type="entry name" value="Spore Coat Polysaccharide Biosynthesis Protein SpsA, Chain A"/>
    <property type="match status" value="1"/>
</dbReference>
<evidence type="ECO:0000256" key="10">
    <source>
        <dbReference type="ARBA" id="ARBA00022989"/>
    </source>
</evidence>
<dbReference type="OrthoDB" id="9766299at2"/>
<evidence type="ECO:0000256" key="7">
    <source>
        <dbReference type="ARBA" id="ARBA00022676"/>
    </source>
</evidence>
<evidence type="ECO:0000256" key="9">
    <source>
        <dbReference type="ARBA" id="ARBA00022692"/>
    </source>
</evidence>
<sequence>MFKDKKNPLMILRKNSSFYWLMIIIWSSLIIMLTYFFVTRISYVSLDIGKKDPFGNIITATKARVVSAKIFLVLNFIFLSYFWLNGVKDTLYVFFYYIFKRKIYKQYKYVLRTDVSNSTDRVLLLYPCCNDFVPNALEKSMQQNYKYFDVVILDDSNDESEKKIVDDFALKHNIKVVRRKDRVGFKAGNLNNYLKSQECLKKQYDYYVILDSDEIIPNNFIELALKYFYTFSNVGIVQANHISTNNSNFFMGLFHVGVNSHWPVYQSMKNYYGFSTMLGHGAMIKAECYNMLNEGFPNLVAEDLCISIELRSLGYYVVFAPNIICQEEYPIDYIAFKKRHSKWTQGNLEFIKKFTGKIIKSKMSWFEKLDIFLFTYNLPLTAIFAFNIFINIMILPIIGVSITKIFPIWLLIISTIFFFAPMLNDIIYWLFRMNIFRFVLYFFSVFMLYGSMLTISLISAILGVFGKKAKFVVTPKKSYRYRFLDIFRFHWKEILFSLFLLAISLVNFRNIWPVLLLVIPGICSIILIFFSNKRYPHSRTKTIDAKTARLSINKIQKDFLRYCDYDLKLPESFKQFYIQENCKTDKRSNNQINTNKN</sequence>
<dbReference type="AlphaFoldDB" id="A0A507SIB4"/>
<keyword evidence="10 12" id="KW-1133">Transmembrane helix</keyword>
<feature type="transmembrane region" description="Helical" evidence="12">
    <location>
        <begin position="20"/>
        <end position="44"/>
    </location>
</feature>